<feature type="domain" description="Beta-lactamase-related" evidence="2">
    <location>
        <begin position="46"/>
        <end position="407"/>
    </location>
</feature>
<dbReference type="Gene3D" id="3.40.710.10">
    <property type="entry name" value="DD-peptidase/beta-lactamase superfamily"/>
    <property type="match status" value="1"/>
</dbReference>
<reference evidence="3 4" key="2">
    <citation type="journal article" date="2012" name="Stand. Genomic Sci.">
        <title>Complete genome sequence of the facultatively anaerobic, appendaged bacterium Muricauda ruestringensis type strain (B1(T)).</title>
        <authorList>
            <person name="Huntemann M."/>
            <person name="Teshima H."/>
            <person name="Lapidus A."/>
            <person name="Nolan M."/>
            <person name="Lucas S."/>
            <person name="Hammon N."/>
            <person name="Deshpande S."/>
            <person name="Cheng J.F."/>
            <person name="Tapia R."/>
            <person name="Goodwin L.A."/>
            <person name="Pitluck S."/>
            <person name="Liolios K."/>
            <person name="Pagani I."/>
            <person name="Ivanova N."/>
            <person name="Mavromatis K."/>
            <person name="Mikhailova N."/>
            <person name="Pati A."/>
            <person name="Chen A."/>
            <person name="Palaniappan K."/>
            <person name="Land M."/>
            <person name="Hauser L."/>
            <person name="Pan C."/>
            <person name="Brambilla E.M."/>
            <person name="Rohde M."/>
            <person name="Spring S."/>
            <person name="Goker M."/>
            <person name="Detter J.C."/>
            <person name="Bristow J."/>
            <person name="Eisen J.A."/>
            <person name="Markowitz V."/>
            <person name="Hugenholtz P."/>
            <person name="Kyrpides N.C."/>
            <person name="Klenk H.P."/>
            <person name="Woyke T."/>
        </authorList>
    </citation>
    <scope>NUCLEOTIDE SEQUENCE [LARGE SCALE GENOMIC DNA]</scope>
    <source>
        <strain evidence="4">DSM 13258 / LMG 19739 / B1</strain>
    </source>
</reference>
<dbReference type="Pfam" id="PF00144">
    <property type="entry name" value="Beta-lactamase"/>
    <property type="match status" value="1"/>
</dbReference>
<dbReference type="SUPFAM" id="SSF56601">
    <property type="entry name" value="beta-lactamase/transpeptidase-like"/>
    <property type="match status" value="1"/>
</dbReference>
<accession>G2PKG8</accession>
<dbReference type="InterPro" id="IPR050789">
    <property type="entry name" value="Diverse_Enzym_Activities"/>
</dbReference>
<dbReference type="EMBL" id="CP002999">
    <property type="protein sequence ID" value="AEM70987.1"/>
    <property type="molecule type" value="Genomic_DNA"/>
</dbReference>
<evidence type="ECO:0000313" key="3">
    <source>
        <dbReference type="EMBL" id="AEM70987.1"/>
    </source>
</evidence>
<dbReference type="RefSeq" id="WP_014033268.1">
    <property type="nucleotide sequence ID" value="NC_015945.1"/>
</dbReference>
<feature type="signal peptide" evidence="1">
    <location>
        <begin position="1"/>
        <end position="24"/>
    </location>
</feature>
<reference evidence="4" key="1">
    <citation type="submission" date="2011-08" db="EMBL/GenBank/DDBJ databases">
        <title>The complete genome of Muricauda ruestringensis DSM 13258.</title>
        <authorList>
            <person name="Lucas S."/>
            <person name="Han J."/>
            <person name="Lapidus A."/>
            <person name="Bruce D."/>
            <person name="Goodwin L."/>
            <person name="Pitluck S."/>
            <person name="Peters L."/>
            <person name="Kyrpides N."/>
            <person name="Mavromatis K."/>
            <person name="Ivanova N."/>
            <person name="Ovchinnikova G."/>
            <person name="Teshima H."/>
            <person name="Detter J.C."/>
            <person name="Tapia R."/>
            <person name="Han C."/>
            <person name="Land M."/>
            <person name="Hauser L."/>
            <person name="Markowitz V."/>
            <person name="Cheng J.-F."/>
            <person name="Hugenholtz P."/>
            <person name="Woyke T."/>
            <person name="Wu D."/>
            <person name="Spring S."/>
            <person name="Schroeder M."/>
            <person name="Brambilla E."/>
            <person name="Klenk H.-P."/>
            <person name="Eisen J.A."/>
        </authorList>
    </citation>
    <scope>NUCLEOTIDE SEQUENCE [LARGE SCALE GENOMIC DNA]</scope>
    <source>
        <strain evidence="4">DSM 13258 / LMG 19739 / B1</strain>
    </source>
</reference>
<evidence type="ECO:0000313" key="4">
    <source>
        <dbReference type="Proteomes" id="UP000008908"/>
    </source>
</evidence>
<dbReference type="STRING" id="886377.Murru_1948"/>
<feature type="chain" id="PRO_5003435585" evidence="1">
    <location>
        <begin position="25"/>
        <end position="425"/>
    </location>
</feature>
<dbReference type="AlphaFoldDB" id="G2PKG8"/>
<dbReference type="PANTHER" id="PTHR43283">
    <property type="entry name" value="BETA-LACTAMASE-RELATED"/>
    <property type="match status" value="1"/>
</dbReference>
<gene>
    <name evidence="3" type="ordered locus">Murru_1948</name>
</gene>
<keyword evidence="4" id="KW-1185">Reference proteome</keyword>
<dbReference type="KEGG" id="mrs:Murru_1948"/>
<name>G2PKG8_ALLRU</name>
<dbReference type="InterPro" id="IPR001466">
    <property type="entry name" value="Beta-lactam-related"/>
</dbReference>
<dbReference type="HOGENOM" id="CLU_020027_11_2_10"/>
<keyword evidence="1" id="KW-0732">Signal</keyword>
<dbReference type="eggNOG" id="COG1680">
    <property type="taxonomic scope" value="Bacteria"/>
</dbReference>
<protein>
    <submittedName>
        <fullName evidence="3">Beta-lactamase</fullName>
    </submittedName>
</protein>
<evidence type="ECO:0000259" key="2">
    <source>
        <dbReference type="Pfam" id="PF00144"/>
    </source>
</evidence>
<dbReference type="Proteomes" id="UP000008908">
    <property type="component" value="Chromosome"/>
</dbReference>
<proteinExistence type="predicted"/>
<evidence type="ECO:0000256" key="1">
    <source>
        <dbReference type="SAM" id="SignalP"/>
    </source>
</evidence>
<dbReference type="InterPro" id="IPR012338">
    <property type="entry name" value="Beta-lactam/transpept-like"/>
</dbReference>
<dbReference type="MEROPS" id="S12.950"/>
<organism evidence="3 4">
    <name type="scientific">Allomuricauda ruestringensis (strain DSM 13258 / CIP 107369 / LMG 19739 / B1)</name>
    <name type="common">Muricauda ruestringensis</name>
    <dbReference type="NCBI Taxonomy" id="886377"/>
    <lineage>
        <taxon>Bacteria</taxon>
        <taxon>Pseudomonadati</taxon>
        <taxon>Bacteroidota</taxon>
        <taxon>Flavobacteriia</taxon>
        <taxon>Flavobacteriales</taxon>
        <taxon>Flavobacteriaceae</taxon>
        <taxon>Flagellimonas</taxon>
    </lineage>
</organism>
<dbReference type="PANTHER" id="PTHR43283:SF3">
    <property type="entry name" value="BETA-LACTAMASE FAMILY PROTEIN (AFU_ORTHOLOGUE AFUA_5G07500)"/>
    <property type="match status" value="1"/>
</dbReference>
<sequence length="425" mass="46676">MKTMQPTKYATLLFAFLLFFTTNAQELIKVSPEEAGMSSERLEILSQTFQDYIHEDELPGATILVARKGKVAYFESFGKNDLENDIPMTNNSMFRIASQTKAIVSAGIMMLQEKGKLLITDPVGKYIPAFMETKVAVSKDDGSYDIVKANRPITIRDLLTHTSGVSYGEGTAADLWEKAEIQGWYFADREEPILATVTRMADLPFESQPGEQFVYGYNTDILGALIEVVSGKTLDVFLQENILDPLGMTDTHFYLPEAKKERLAVVYSPSENGLERAPNPGGMVGQGAYVEGPRKSFSGGAGLLSTSMDYAKFLQMMLNKGTLNGKRILSPKTVELMTVNHLGKATFPWVGGTGFGLGFSIVEDLGARGTPGSVGEYGWGGAYHSSYWVDPKEELVVVYFTQLIPSGDIDDHGKLRALIYQAVVE</sequence>